<sequence>MPPIRALSLGVPTSGLFAVGTFFYTTRHIEAVELFPSDPILNSKYHQDYNPNKNPTVHDLHIRTIPISQIDPALLQDEARLTQRFTGGVWAGFAFKIQRTLLTWFCKYGTTSHQLWSPSEMLNSKFDPGTVITDEFVVLEKLKDSVLIRGGDKVSNNGLRPLDALMELSVRAKPEEDSIQFGFKSLFFQGLGKSDKLPMPAPVIWLHEQYAKALLESGVRHVLQGSDQIE</sequence>
<keyword evidence="2" id="KW-1185">Reference proteome</keyword>
<dbReference type="STRING" id="416450.A0A1V6QHN3"/>
<dbReference type="OrthoDB" id="4436466at2759"/>
<organism evidence="1 2">
    <name type="scientific">Penicillium antarcticum</name>
    <dbReference type="NCBI Taxonomy" id="416450"/>
    <lineage>
        <taxon>Eukaryota</taxon>
        <taxon>Fungi</taxon>
        <taxon>Dikarya</taxon>
        <taxon>Ascomycota</taxon>
        <taxon>Pezizomycotina</taxon>
        <taxon>Eurotiomycetes</taxon>
        <taxon>Eurotiomycetidae</taxon>
        <taxon>Eurotiales</taxon>
        <taxon>Aspergillaceae</taxon>
        <taxon>Penicillium</taxon>
    </lineage>
</organism>
<proteinExistence type="predicted"/>
<protein>
    <submittedName>
        <fullName evidence="1">Uncharacterized protein</fullName>
    </submittedName>
</protein>
<dbReference type="EMBL" id="MDYN01000004">
    <property type="protein sequence ID" value="OQD88457.1"/>
    <property type="molecule type" value="Genomic_DNA"/>
</dbReference>
<gene>
    <name evidence="1" type="ORF">PENANT_c004G00407</name>
</gene>
<dbReference type="AlphaFoldDB" id="A0A1V6QHN3"/>
<dbReference type="Proteomes" id="UP000191672">
    <property type="component" value="Unassembled WGS sequence"/>
</dbReference>
<accession>A0A1V6QHN3</accession>
<reference evidence="2" key="1">
    <citation type="journal article" date="2017" name="Nat. Microbiol.">
        <title>Global analysis of biosynthetic gene clusters reveals vast potential of secondary metabolite production in Penicillium species.</title>
        <authorList>
            <person name="Nielsen J.C."/>
            <person name="Grijseels S."/>
            <person name="Prigent S."/>
            <person name="Ji B."/>
            <person name="Dainat J."/>
            <person name="Nielsen K.F."/>
            <person name="Frisvad J.C."/>
            <person name="Workman M."/>
            <person name="Nielsen J."/>
        </authorList>
    </citation>
    <scope>NUCLEOTIDE SEQUENCE [LARGE SCALE GENOMIC DNA]</scope>
    <source>
        <strain evidence="2">IBT 31811</strain>
    </source>
</reference>
<evidence type="ECO:0000313" key="2">
    <source>
        <dbReference type="Proteomes" id="UP000191672"/>
    </source>
</evidence>
<comment type="caution">
    <text evidence="1">The sequence shown here is derived from an EMBL/GenBank/DDBJ whole genome shotgun (WGS) entry which is preliminary data.</text>
</comment>
<name>A0A1V6QHN3_9EURO</name>
<evidence type="ECO:0000313" key="1">
    <source>
        <dbReference type="EMBL" id="OQD88457.1"/>
    </source>
</evidence>